<proteinExistence type="inferred from homology"/>
<comment type="similarity">
    <text evidence="5">Belongs to the RAP1 family.</text>
</comment>
<dbReference type="GO" id="GO:0010833">
    <property type="term" value="P:telomere maintenance via telomere lengthening"/>
    <property type="evidence" value="ECO:0007669"/>
    <property type="project" value="UniProtKB-UniRule"/>
</dbReference>
<dbReference type="PANTHER" id="PTHR16466">
    <property type="entry name" value="TELOMERE REPEAT-BINDING FACTOR 2-INTERACTING PROTEIN 1"/>
    <property type="match status" value="1"/>
</dbReference>
<feature type="region of interest" description="Disordered" evidence="6">
    <location>
        <begin position="19"/>
        <end position="129"/>
    </location>
</feature>
<comment type="subcellular location">
    <subcellularLocation>
        <location evidence="5">Nucleus</location>
    </subcellularLocation>
    <subcellularLocation>
        <location evidence="5">Chromosome</location>
        <location evidence="5">Telomere</location>
    </subcellularLocation>
</comment>
<evidence type="ECO:0000256" key="1">
    <source>
        <dbReference type="ARBA" id="ARBA00023015"/>
    </source>
</evidence>
<dbReference type="PANTHER" id="PTHR16466:SF6">
    <property type="entry name" value="TELOMERIC REPEAT-BINDING FACTOR 2-INTERACTING PROTEIN 1"/>
    <property type="match status" value="1"/>
</dbReference>
<gene>
    <name evidence="8" type="ORF">GDO78_017781</name>
</gene>
<evidence type="ECO:0000256" key="6">
    <source>
        <dbReference type="SAM" id="MobiDB-lite"/>
    </source>
</evidence>
<dbReference type="Proteomes" id="UP000770717">
    <property type="component" value="Unassembled WGS sequence"/>
</dbReference>
<keyword evidence="9" id="KW-1185">Reference proteome</keyword>
<evidence type="ECO:0000256" key="5">
    <source>
        <dbReference type="RuleBase" id="RU367107"/>
    </source>
</evidence>
<name>A0A8J6EKB5_ELECQ</name>
<comment type="function">
    <text evidence="5">Acts both as a regulator of telomere function and as a transcription regulator. Involved in the regulation of telomere length and protection as a component of the shelterin complex (telosome). Does not bind DNA directly: recruited to telomeric double-stranded 5'-TTAGGG-3' repeats via its interaction with terf2. Independently of its function in telomeres, also acts as a transcription regulator: recruited to extratelomeric 5'-TTAGGG-3' sites via its association with terf2 or other factors, and regulates gene expression.</text>
</comment>
<dbReference type="InterPro" id="IPR039595">
    <property type="entry name" value="TE2IP/Rap1"/>
</dbReference>
<dbReference type="GO" id="GO:0006355">
    <property type="term" value="P:regulation of DNA-templated transcription"/>
    <property type="evidence" value="ECO:0007669"/>
    <property type="project" value="UniProtKB-UniRule"/>
</dbReference>
<comment type="caution">
    <text evidence="8">The sequence shown here is derived from an EMBL/GenBank/DDBJ whole genome shotgun (WGS) entry which is preliminary data.</text>
</comment>
<organism evidence="8 9">
    <name type="scientific">Eleutherodactylus coqui</name>
    <name type="common">Puerto Rican coqui</name>
    <dbReference type="NCBI Taxonomy" id="57060"/>
    <lineage>
        <taxon>Eukaryota</taxon>
        <taxon>Metazoa</taxon>
        <taxon>Chordata</taxon>
        <taxon>Craniata</taxon>
        <taxon>Vertebrata</taxon>
        <taxon>Euteleostomi</taxon>
        <taxon>Amphibia</taxon>
        <taxon>Batrachia</taxon>
        <taxon>Anura</taxon>
        <taxon>Neobatrachia</taxon>
        <taxon>Hyloidea</taxon>
        <taxon>Eleutherodactylidae</taxon>
        <taxon>Eleutherodactylinae</taxon>
        <taxon>Eleutherodactylus</taxon>
        <taxon>Eleutherodactylus</taxon>
    </lineage>
</organism>
<evidence type="ECO:0000256" key="4">
    <source>
        <dbReference type="ARBA" id="ARBA00023242"/>
    </source>
</evidence>
<dbReference type="GO" id="GO:0042162">
    <property type="term" value="F:telomeric DNA binding"/>
    <property type="evidence" value="ECO:0007669"/>
    <property type="project" value="TreeGrafter"/>
</dbReference>
<sequence length="280" mass="30811">MKCRYTSYIKRHKHLYMLKGPDQAEAKTPNANHPGGPSSAATAQDPDPSPAETPLRSSSTQEAPHRAADPMEGACTDIPNRDEDISHPGGSLLRRVNGIIDSSSEREEGKRMHMATSKQLPVPREDPDNESEDLQIFEIANLEFEVDDDGFVCKAKVPRLTLKDFVMGEDSASGNTQLQIDDVHSSPGVSDCEGLQDAMTDLMREFKLDICQVTQALLKNNGEVGSTRHFLHTGLRPDGFPIWEHQDDVDLQSDDPSVQAQLAKKYSADNVAKRTAFLAS</sequence>
<feature type="domain" description="TRF2-interacting telomeric protein/Rap1 C-terminal" evidence="7">
    <location>
        <begin position="204"/>
        <end position="279"/>
    </location>
</feature>
<evidence type="ECO:0000256" key="3">
    <source>
        <dbReference type="ARBA" id="ARBA00023163"/>
    </source>
</evidence>
<evidence type="ECO:0000313" key="8">
    <source>
        <dbReference type="EMBL" id="KAG9470444.1"/>
    </source>
</evidence>
<evidence type="ECO:0000259" key="7">
    <source>
        <dbReference type="Pfam" id="PF11626"/>
    </source>
</evidence>
<keyword evidence="1 5" id="KW-0805">Transcription regulation</keyword>
<dbReference type="EMBL" id="WNTK01000283">
    <property type="protein sequence ID" value="KAG9470444.1"/>
    <property type="molecule type" value="Genomic_DNA"/>
</dbReference>
<reference evidence="8" key="1">
    <citation type="thesis" date="2020" institute="ProQuest LLC" country="789 East Eisenhower Parkway, Ann Arbor, MI, USA">
        <title>Comparative Genomics and Chromosome Evolution.</title>
        <authorList>
            <person name="Mudd A.B."/>
        </authorList>
    </citation>
    <scope>NUCLEOTIDE SEQUENCE</scope>
    <source>
        <strain evidence="8">HN-11 Male</strain>
        <tissue evidence="8">Kidney and liver</tissue>
    </source>
</reference>
<accession>A0A8J6EKB5</accession>
<dbReference type="AlphaFoldDB" id="A0A8J6EKB5"/>
<dbReference type="GO" id="GO:0031848">
    <property type="term" value="P:protection from non-homologous end joining at telomere"/>
    <property type="evidence" value="ECO:0007669"/>
    <property type="project" value="TreeGrafter"/>
</dbReference>
<dbReference type="CDD" id="cd11653">
    <property type="entry name" value="rap1_RCT"/>
    <property type="match status" value="1"/>
</dbReference>
<dbReference type="OrthoDB" id="435460at2759"/>
<protein>
    <recommendedName>
        <fullName evidence="5">Telomeric repeat-binding factor 2-interacting protein 1</fullName>
        <shortName evidence="5">TERF2-interacting telomeric protein 1</shortName>
    </recommendedName>
    <alternativeName>
        <fullName evidence="5">Repressor/activator protein 1 homolog</fullName>
    </alternativeName>
</protein>
<dbReference type="InterPro" id="IPR021661">
    <property type="entry name" value="Rap1_C"/>
</dbReference>
<dbReference type="Pfam" id="PF11626">
    <property type="entry name" value="Rap1_C"/>
    <property type="match status" value="1"/>
</dbReference>
<dbReference type="GO" id="GO:0070187">
    <property type="term" value="C:shelterin complex"/>
    <property type="evidence" value="ECO:0007669"/>
    <property type="project" value="TreeGrafter"/>
</dbReference>
<comment type="subunit">
    <text evidence="5">Homodimer.</text>
</comment>
<keyword evidence="2 5" id="KW-0010">Activator</keyword>
<keyword evidence="3 5" id="KW-0804">Transcription</keyword>
<keyword evidence="4 5" id="KW-0539">Nucleus</keyword>
<evidence type="ECO:0000256" key="2">
    <source>
        <dbReference type="ARBA" id="ARBA00023159"/>
    </source>
</evidence>
<keyword evidence="5" id="KW-0158">Chromosome</keyword>
<keyword evidence="5" id="KW-0779">Telomere</keyword>
<evidence type="ECO:0000313" key="9">
    <source>
        <dbReference type="Proteomes" id="UP000770717"/>
    </source>
</evidence>